<proteinExistence type="predicted"/>
<protein>
    <submittedName>
        <fullName evidence="2">Uncharacterized protein</fullName>
    </submittedName>
</protein>
<feature type="compositionally biased region" description="Acidic residues" evidence="1">
    <location>
        <begin position="235"/>
        <end position="244"/>
    </location>
</feature>
<dbReference type="EMBL" id="KZ993946">
    <property type="protein sequence ID" value="RKO94288.1"/>
    <property type="molecule type" value="Genomic_DNA"/>
</dbReference>
<reference evidence="3" key="1">
    <citation type="journal article" date="2018" name="Nat. Microbiol.">
        <title>Leveraging single-cell genomics to expand the fungal tree of life.</title>
        <authorList>
            <person name="Ahrendt S.R."/>
            <person name="Quandt C.A."/>
            <person name="Ciobanu D."/>
            <person name="Clum A."/>
            <person name="Salamov A."/>
            <person name="Andreopoulos B."/>
            <person name="Cheng J.F."/>
            <person name="Woyke T."/>
            <person name="Pelin A."/>
            <person name="Henrissat B."/>
            <person name="Reynolds N.K."/>
            <person name="Benny G.L."/>
            <person name="Smith M.E."/>
            <person name="James T.Y."/>
            <person name="Grigoriev I.V."/>
        </authorList>
    </citation>
    <scope>NUCLEOTIDE SEQUENCE [LARGE SCALE GENOMIC DNA]</scope>
</reference>
<gene>
    <name evidence="2" type="ORF">BDK51DRAFT_28901</name>
</gene>
<evidence type="ECO:0000313" key="2">
    <source>
        <dbReference type="EMBL" id="RKO94288.1"/>
    </source>
</evidence>
<keyword evidence="3" id="KW-1185">Reference proteome</keyword>
<sequence>MSKMKSNLVKLKQDLLEMSKTDRFWFLSFLKSNNIKLSDSDGIKFINISEIPENVITKLELLILHKKHQLNQLVNGFSPNAAITMVQKKDNNQTLFNFLKHENNSSDNILQQDRKVFTISDNNDDKCANKRVTIMGCAESSFPEDSDDEGGITGEKQFKQLTWSPLQRRIEKKIKDCMKNLANRHVYSEKSYGQDIHDRDDSDDAQSDILNIHADEEDDMEEMPSATLDIKPQESDDENDEGPEEKDKDVSVNLDLQQHFQDEMDDPDLEVDSVVDNDAASIFEDDSVMETDMDSAFENDIKCEFPAVPMKERYLFYKQLLRNKVDFGETDDLGFD</sequence>
<dbReference type="Proteomes" id="UP000269721">
    <property type="component" value="Unassembled WGS sequence"/>
</dbReference>
<evidence type="ECO:0000313" key="3">
    <source>
        <dbReference type="Proteomes" id="UP000269721"/>
    </source>
</evidence>
<name>A0A4P9WR22_9FUNG</name>
<feature type="region of interest" description="Disordered" evidence="1">
    <location>
        <begin position="213"/>
        <end position="251"/>
    </location>
</feature>
<dbReference type="AlphaFoldDB" id="A0A4P9WR22"/>
<evidence type="ECO:0000256" key="1">
    <source>
        <dbReference type="SAM" id="MobiDB-lite"/>
    </source>
</evidence>
<accession>A0A4P9WR22</accession>
<organism evidence="2 3">
    <name type="scientific">Blyttiomyces helicus</name>
    <dbReference type="NCBI Taxonomy" id="388810"/>
    <lineage>
        <taxon>Eukaryota</taxon>
        <taxon>Fungi</taxon>
        <taxon>Fungi incertae sedis</taxon>
        <taxon>Chytridiomycota</taxon>
        <taxon>Chytridiomycota incertae sedis</taxon>
        <taxon>Chytridiomycetes</taxon>
        <taxon>Chytridiomycetes incertae sedis</taxon>
        <taxon>Blyttiomyces</taxon>
    </lineage>
</organism>